<evidence type="ECO:0000256" key="1">
    <source>
        <dbReference type="ARBA" id="ARBA00008682"/>
    </source>
</evidence>
<dbReference type="PANTHER" id="PTHR11177:SF397">
    <property type="entry name" value="CHITINASE"/>
    <property type="match status" value="1"/>
</dbReference>
<dbReference type="InterPro" id="IPR001223">
    <property type="entry name" value="Glyco_hydro18_cat"/>
</dbReference>
<dbReference type="EC" id="3.2.1.14" evidence="2"/>
<feature type="domain" description="GH18" evidence="3">
    <location>
        <begin position="1"/>
        <end position="98"/>
    </location>
</feature>
<evidence type="ECO:0000313" key="5">
    <source>
        <dbReference type="Proteomes" id="UP000306584"/>
    </source>
</evidence>
<dbReference type="GO" id="GO:0008843">
    <property type="term" value="F:endochitinase activity"/>
    <property type="evidence" value="ECO:0007669"/>
    <property type="project" value="UniProtKB-EC"/>
</dbReference>
<dbReference type="Gene3D" id="3.20.20.80">
    <property type="entry name" value="Glycosidases"/>
    <property type="match status" value="1"/>
</dbReference>
<dbReference type="SUPFAM" id="SSF51445">
    <property type="entry name" value="(Trans)glycosidases"/>
    <property type="match status" value="1"/>
</dbReference>
<feature type="non-terminal residue" evidence="4">
    <location>
        <position position="1271"/>
    </location>
</feature>
<name>A0A4S9JI66_AURPU</name>
<proteinExistence type="inferred from homology"/>
<dbReference type="InterPro" id="IPR050314">
    <property type="entry name" value="Glycosyl_Hydrlase_18"/>
</dbReference>
<dbReference type="AlphaFoldDB" id="A0A4S9JI66"/>
<dbReference type="Pfam" id="PF00704">
    <property type="entry name" value="Glyco_hydro_18"/>
    <property type="match status" value="1"/>
</dbReference>
<dbReference type="PANTHER" id="PTHR11177">
    <property type="entry name" value="CHITINASE"/>
    <property type="match status" value="1"/>
</dbReference>
<dbReference type="Gene3D" id="3.10.50.10">
    <property type="match status" value="1"/>
</dbReference>
<reference evidence="4 5" key="1">
    <citation type="submission" date="2018-10" db="EMBL/GenBank/DDBJ databases">
        <title>Fifty Aureobasidium pullulans genomes reveal a recombining polyextremotolerant generalist.</title>
        <authorList>
            <person name="Gostincar C."/>
            <person name="Turk M."/>
            <person name="Zajc J."/>
            <person name="Gunde-Cimerman N."/>
        </authorList>
    </citation>
    <scope>NUCLEOTIDE SEQUENCE [LARGE SCALE GENOMIC DNA]</scope>
    <source>
        <strain evidence="4 5">EXF-6604</strain>
    </source>
</reference>
<dbReference type="Proteomes" id="UP000306584">
    <property type="component" value="Unassembled WGS sequence"/>
</dbReference>
<evidence type="ECO:0000259" key="3">
    <source>
        <dbReference type="PROSITE" id="PS51910"/>
    </source>
</evidence>
<evidence type="ECO:0000313" key="4">
    <source>
        <dbReference type="EMBL" id="THY01927.1"/>
    </source>
</evidence>
<protein>
    <recommendedName>
        <fullName evidence="2">chitinase</fullName>
        <ecNumber evidence="2">3.2.1.14</ecNumber>
    </recommendedName>
</protein>
<dbReference type="InterPro" id="IPR017853">
    <property type="entry name" value="GH"/>
</dbReference>
<gene>
    <name evidence="4" type="ORF">D6D01_10328</name>
</gene>
<dbReference type="InterPro" id="IPR029070">
    <property type="entry name" value="Chitinase_insertion_sf"/>
</dbReference>
<dbReference type="SUPFAM" id="SSF54556">
    <property type="entry name" value="Chitinase insertion domain"/>
    <property type="match status" value="1"/>
</dbReference>
<dbReference type="GO" id="GO:0005975">
    <property type="term" value="P:carbohydrate metabolic process"/>
    <property type="evidence" value="ECO:0007669"/>
    <property type="project" value="InterPro"/>
</dbReference>
<dbReference type="EMBL" id="QZBD01000956">
    <property type="protein sequence ID" value="THY01927.1"/>
    <property type="molecule type" value="Genomic_DNA"/>
</dbReference>
<sequence length="1271" mass="141131">MFKGGADPGSCSKNSGTLSFREIQSIIDQFDIEPYWDKDAAVKYITWNQDQWVSYDDEDTFKQKLEYGNKLGIGGMLIWSIDQDTDDLKALSALLAPKDVKAKGKQANDAAFWQDVSSADCYVSDCGGSCKAGFLSITKQPCGGAKPVTRHSKEKDSSLCCPITAAPDPDKCTWRGTAPSCNGHCHDNEVTVELNRWGDGKYCEDGNKAYCCEVSDKSNQCYWTGVGKDCNSGDELFTFAGTFLESIVDVLDVFPPTLVGDALQDALSLIDWDLQRRYCCPPDDAKKWKNCAWHGEPGSCFDNHCDLGHQVQLTSHDHGLGESCFPRSERTRVYCCDAADGETPFLPVPLEDLFPHPPEGDDVNVDSSIQVDNTWGTGEAETSDDAPNDSTFGFVVLASPKEIQISLDKRDGADWEVFNCNDGTSEEAQTIQIYCSNDNTTKCDEIHLGHGVPGTILEMPPGCGPSRYAVAKSLVTSDKQHFPNHLEKRTYAHKPTIYDLTFDFEWQRVPRDLGETQMRLDYSNEIGYWDAIVNKAASKKRKRSLEDAGGNHRRWLEDEWRDDVHHGALNAADLHKRWFGEDVLDWLRGLFNSNIKPEFTHNLNTVFTAKLIEEDWTCNIKGVDTEAHLLVQALLDIDVKTSFGVTIIATLGDPISFQDSSLYFKNKGEISAIFTLDALGRASFGRDLEFLNLANFPGATFSVPKLVTIGPNFRLLGRVDAEVQLSGHLESRARIASWDIQQTYPSQAEYEPTDLDKTTADGTGDFEGLSHPTFDYSVSASGSLSAHLKPTIEFGITFDDMWKIPPARIQVIADGFVTLSAEAATGAECPFTYSLDVGARLYCHTDAKILNGWNADDFDLYPLVTKNVIKGGTCPASKSRRDETGVAGWRNPSNHSYNMIEARGVDIYSMTETSRLGKRAGVSGPPIHLPRSSCLFCPVEDDDSDEAACDLDDDTSDTTTSKRDISLNPSILENPDHPLNLEKRAKKDPFFCGDLMQIVSPNFDSSGTAAGKLPNIPVYGFNSPKFCQNDFSFGLLPIPAKVTPYSTEHILEFQLVYKFLEQLSQQRGEVLPNPVTDGDDVDLCSYMAAYWYKNPDHITTKGYTDTPIQILAQAYPSNRINTIEWVLLWQGVNSKKEGMWGDHVITTDDNLSSQTESDVNKLVRNIAEVLGAWQYHMTPAISTILTNQRNRVGDYFDAIESALNGVTYEYEEEDEDGDIEVIETEPYQVVGLKAQWDAWSTDMLAQAESKAKTYMDENLANLQSGYASAYQ</sequence>
<organism evidence="4 5">
    <name type="scientific">Aureobasidium pullulans</name>
    <name type="common">Black yeast</name>
    <name type="synonym">Pullularia pullulans</name>
    <dbReference type="NCBI Taxonomy" id="5580"/>
    <lineage>
        <taxon>Eukaryota</taxon>
        <taxon>Fungi</taxon>
        <taxon>Dikarya</taxon>
        <taxon>Ascomycota</taxon>
        <taxon>Pezizomycotina</taxon>
        <taxon>Dothideomycetes</taxon>
        <taxon>Dothideomycetidae</taxon>
        <taxon>Dothideales</taxon>
        <taxon>Saccotheciaceae</taxon>
        <taxon>Aureobasidium</taxon>
    </lineage>
</organism>
<comment type="similarity">
    <text evidence="1">Belongs to the glycosyl hydrolase 18 family. Chitinase class V subfamily.</text>
</comment>
<evidence type="ECO:0000256" key="2">
    <source>
        <dbReference type="ARBA" id="ARBA00012729"/>
    </source>
</evidence>
<accession>A0A4S9JI66</accession>
<dbReference type="PROSITE" id="PS51910">
    <property type="entry name" value="GH18_2"/>
    <property type="match status" value="1"/>
</dbReference>
<comment type="caution">
    <text evidence="4">The sequence shown here is derived from an EMBL/GenBank/DDBJ whole genome shotgun (WGS) entry which is preliminary data.</text>
</comment>